<proteinExistence type="predicted"/>
<evidence type="ECO:0000313" key="2">
    <source>
        <dbReference type="Proteomes" id="UP000326062"/>
    </source>
</evidence>
<protein>
    <submittedName>
        <fullName evidence="1">Uncharacterized protein</fullName>
    </submittedName>
</protein>
<evidence type="ECO:0000313" key="1">
    <source>
        <dbReference type="EMBL" id="KAB0338345.1"/>
    </source>
</evidence>
<dbReference type="AlphaFoldDB" id="A0A5N3UP49"/>
<dbReference type="Proteomes" id="UP000326062">
    <property type="component" value="Unassembled WGS sequence"/>
</dbReference>
<organism evidence="1 2">
    <name type="scientific">Muntiacus reevesi</name>
    <name type="common">Reeves' muntjac</name>
    <name type="synonym">Cervus reevesi</name>
    <dbReference type="NCBI Taxonomy" id="9886"/>
    <lineage>
        <taxon>Eukaryota</taxon>
        <taxon>Metazoa</taxon>
        <taxon>Chordata</taxon>
        <taxon>Craniata</taxon>
        <taxon>Vertebrata</taxon>
        <taxon>Euteleostomi</taxon>
        <taxon>Mammalia</taxon>
        <taxon>Eutheria</taxon>
        <taxon>Laurasiatheria</taxon>
        <taxon>Artiodactyla</taxon>
        <taxon>Ruminantia</taxon>
        <taxon>Pecora</taxon>
        <taxon>Cervidae</taxon>
        <taxon>Muntiacinae</taxon>
        <taxon>Muntiacus</taxon>
    </lineage>
</organism>
<sequence length="119" mass="14202">MYVTLLLIFNRWLNPLFKIGHKRKLKQDDMYSVLPEDRSQRLGKELQGYWDLEVWRAKREAREPSLTEAIINCYWSSYVVLGIFAFLEVKAFTYDALLFTICGSVLRWTSVERGQWFKV</sequence>
<reference evidence="1 2" key="1">
    <citation type="submission" date="2019-06" db="EMBL/GenBank/DDBJ databases">
        <title>Discovery of a novel chromosome fission-fusion reversal in muntjac.</title>
        <authorList>
            <person name="Mudd A.B."/>
            <person name="Bredeson J.V."/>
            <person name="Baum R."/>
            <person name="Hockemeyer D."/>
            <person name="Rokhsar D.S."/>
        </authorList>
    </citation>
    <scope>NUCLEOTIDE SEQUENCE [LARGE SCALE GENOMIC DNA]</scope>
    <source>
        <strain evidence="1">UCam_UCB_Mr</strain>
        <tissue evidence="1">Fibroblast cell line</tissue>
    </source>
</reference>
<keyword evidence="2" id="KW-1185">Reference proteome</keyword>
<name>A0A5N3UP49_MUNRE</name>
<accession>A0A5N3UP49</accession>
<comment type="caution">
    <text evidence="1">The sequence shown here is derived from an EMBL/GenBank/DDBJ whole genome shotgun (WGS) entry which is preliminary data.</text>
</comment>
<gene>
    <name evidence="1" type="ORF">FD755_025271</name>
</gene>
<dbReference type="EMBL" id="VCEB01008867">
    <property type="protein sequence ID" value="KAB0338345.1"/>
    <property type="molecule type" value="Genomic_DNA"/>
</dbReference>